<feature type="compositionally biased region" description="Basic and acidic residues" evidence="1">
    <location>
        <begin position="53"/>
        <end position="63"/>
    </location>
</feature>
<feature type="compositionally biased region" description="Basic and acidic residues" evidence="1">
    <location>
        <begin position="133"/>
        <end position="144"/>
    </location>
</feature>
<evidence type="ECO:0000256" key="1">
    <source>
        <dbReference type="SAM" id="MobiDB-lite"/>
    </source>
</evidence>
<name>A0A168AK91_CORFA</name>
<reference evidence="2 3" key="1">
    <citation type="journal article" date="2016" name="Genome Biol. Evol.">
        <title>Divergent and convergent evolution of fungal pathogenicity.</title>
        <authorList>
            <person name="Shang Y."/>
            <person name="Xiao G."/>
            <person name="Zheng P."/>
            <person name="Cen K."/>
            <person name="Zhan S."/>
            <person name="Wang C."/>
        </authorList>
    </citation>
    <scope>NUCLEOTIDE SEQUENCE [LARGE SCALE GENOMIC DNA]</scope>
    <source>
        <strain evidence="2 3">ARSEF 2679</strain>
    </source>
</reference>
<feature type="compositionally biased region" description="Low complexity" evidence="1">
    <location>
        <begin position="94"/>
        <end position="107"/>
    </location>
</feature>
<dbReference type="Proteomes" id="UP000076744">
    <property type="component" value="Unassembled WGS sequence"/>
</dbReference>
<dbReference type="STRING" id="1081104.A0A168AK91"/>
<evidence type="ECO:0000313" key="2">
    <source>
        <dbReference type="EMBL" id="OAA68866.1"/>
    </source>
</evidence>
<feature type="region of interest" description="Disordered" evidence="1">
    <location>
        <begin position="94"/>
        <end position="153"/>
    </location>
</feature>
<dbReference type="EMBL" id="AZHB01000006">
    <property type="protein sequence ID" value="OAA68866.1"/>
    <property type="molecule type" value="Genomic_DNA"/>
</dbReference>
<comment type="caution">
    <text evidence="2">The sequence shown here is derived from an EMBL/GenBank/DDBJ whole genome shotgun (WGS) entry which is preliminary data.</text>
</comment>
<organism evidence="2 3">
    <name type="scientific">Cordyceps fumosorosea (strain ARSEF 2679)</name>
    <name type="common">Isaria fumosorosea</name>
    <dbReference type="NCBI Taxonomy" id="1081104"/>
    <lineage>
        <taxon>Eukaryota</taxon>
        <taxon>Fungi</taxon>
        <taxon>Dikarya</taxon>
        <taxon>Ascomycota</taxon>
        <taxon>Pezizomycotina</taxon>
        <taxon>Sordariomycetes</taxon>
        <taxon>Hypocreomycetidae</taxon>
        <taxon>Hypocreales</taxon>
        <taxon>Cordycipitaceae</taxon>
        <taxon>Cordyceps</taxon>
    </lineage>
</organism>
<feature type="region of interest" description="Disordered" evidence="1">
    <location>
        <begin position="167"/>
        <end position="193"/>
    </location>
</feature>
<evidence type="ECO:0000313" key="3">
    <source>
        <dbReference type="Proteomes" id="UP000076744"/>
    </source>
</evidence>
<dbReference type="OrthoDB" id="9977870at2759"/>
<gene>
    <name evidence="2" type="ORF">ISF_03241</name>
</gene>
<protein>
    <submittedName>
        <fullName evidence="2">Uncharacterized protein</fullName>
    </submittedName>
</protein>
<sequence>MGADYNPGYAGQHPQTYSEEIRLRRLQEVRDRVVARNMQNTYEYDFGNTAGHHMNENYRRDHGALPSRPPPANAGYVSGVQQARGGYGASFLERQSSTRSRSGRQPSPAAPPLRYQPGYENLPLRRGSHGHHRSVDEREYRQEPQRSQSERIVPTRMSRRYDDEAAIHSPYSRGRRASVGPPRSSAMAGLNGKDRGMGRVAEWRDYVEDGVPDGESVAGHL</sequence>
<keyword evidence="3" id="KW-1185">Reference proteome</keyword>
<dbReference type="AlphaFoldDB" id="A0A168AK91"/>
<dbReference type="RefSeq" id="XP_018705736.1">
    <property type="nucleotide sequence ID" value="XM_018846847.1"/>
</dbReference>
<accession>A0A168AK91</accession>
<feature type="region of interest" description="Disordered" evidence="1">
    <location>
        <begin position="53"/>
        <end position="78"/>
    </location>
</feature>
<dbReference type="GeneID" id="30019533"/>
<proteinExistence type="predicted"/>